<reference evidence="8" key="1">
    <citation type="submission" date="2022-07" db="EMBL/GenBank/DDBJ databases">
        <title>Fungi with potential for degradation of polypropylene.</title>
        <authorList>
            <person name="Gostincar C."/>
        </authorList>
    </citation>
    <scope>NUCLEOTIDE SEQUENCE</scope>
    <source>
        <strain evidence="8">EXF-13287</strain>
    </source>
</reference>
<keyword evidence="3" id="KW-0498">Mitosis</keyword>
<dbReference type="InterPro" id="IPR015943">
    <property type="entry name" value="WD40/YVTN_repeat-like_dom_sf"/>
</dbReference>
<dbReference type="GO" id="GO:0031145">
    <property type="term" value="P:anaphase-promoting complex-dependent catabolic process"/>
    <property type="evidence" value="ECO:0007669"/>
    <property type="project" value="InterPro"/>
</dbReference>
<dbReference type="PANTHER" id="PTHR13260:SF0">
    <property type="entry name" value="ANAPHASE-PROMOTING COMPLEX SUBUNIT 4"/>
    <property type="match status" value="1"/>
</dbReference>
<dbReference type="GO" id="GO:0034399">
    <property type="term" value="C:nuclear periphery"/>
    <property type="evidence" value="ECO:0007669"/>
    <property type="project" value="TreeGrafter"/>
</dbReference>
<evidence type="ECO:0000256" key="1">
    <source>
        <dbReference type="ARBA" id="ARBA00016067"/>
    </source>
</evidence>
<evidence type="ECO:0000256" key="4">
    <source>
        <dbReference type="ARBA" id="ARBA00022786"/>
    </source>
</evidence>
<dbReference type="InterPro" id="IPR024790">
    <property type="entry name" value="APC4_long_dom"/>
</dbReference>
<dbReference type="GO" id="GO:0051301">
    <property type="term" value="P:cell division"/>
    <property type="evidence" value="ECO:0007669"/>
    <property type="project" value="UniProtKB-KW"/>
</dbReference>
<organism evidence="8 9">
    <name type="scientific">Coniochaeta hoffmannii</name>
    <dbReference type="NCBI Taxonomy" id="91930"/>
    <lineage>
        <taxon>Eukaryota</taxon>
        <taxon>Fungi</taxon>
        <taxon>Dikarya</taxon>
        <taxon>Ascomycota</taxon>
        <taxon>Pezizomycotina</taxon>
        <taxon>Sordariomycetes</taxon>
        <taxon>Sordariomycetidae</taxon>
        <taxon>Coniochaetales</taxon>
        <taxon>Coniochaetaceae</taxon>
        <taxon>Coniochaeta</taxon>
    </lineage>
</organism>
<evidence type="ECO:0000313" key="9">
    <source>
        <dbReference type="Proteomes" id="UP001174691"/>
    </source>
</evidence>
<protein>
    <recommendedName>
        <fullName evidence="1">Anaphase-promoting complex subunit 4</fullName>
    </recommendedName>
</protein>
<evidence type="ECO:0000256" key="5">
    <source>
        <dbReference type="ARBA" id="ARBA00023306"/>
    </source>
</evidence>
<name>A0AA38W1I3_9PEZI</name>
<dbReference type="InterPro" id="IPR024977">
    <property type="entry name" value="Apc4-like_WD40_dom"/>
</dbReference>
<dbReference type="GO" id="GO:0070979">
    <property type="term" value="P:protein K11-linked ubiquitination"/>
    <property type="evidence" value="ECO:0007669"/>
    <property type="project" value="TreeGrafter"/>
</dbReference>
<dbReference type="Gene3D" id="2.130.10.10">
    <property type="entry name" value="YVTN repeat-like/Quinoprotein amine dehydrogenase"/>
    <property type="match status" value="1"/>
</dbReference>
<dbReference type="AlphaFoldDB" id="A0AA38W1I3"/>
<dbReference type="Proteomes" id="UP001174691">
    <property type="component" value="Unassembled WGS sequence"/>
</dbReference>
<dbReference type="GO" id="GO:0005680">
    <property type="term" value="C:anaphase-promoting complex"/>
    <property type="evidence" value="ECO:0007669"/>
    <property type="project" value="InterPro"/>
</dbReference>
<keyword evidence="4" id="KW-0833">Ubl conjugation pathway</keyword>
<dbReference type="Pfam" id="PF12896">
    <property type="entry name" value="ANAPC4"/>
    <property type="match status" value="1"/>
</dbReference>
<dbReference type="Pfam" id="PF12894">
    <property type="entry name" value="ANAPC4_WD40"/>
    <property type="match status" value="1"/>
</dbReference>
<feature type="domain" description="Anaphase-promoting complex subunit 4-like WD40" evidence="6">
    <location>
        <begin position="27"/>
        <end position="113"/>
    </location>
</feature>
<keyword evidence="5" id="KW-0131">Cell cycle</keyword>
<evidence type="ECO:0000256" key="3">
    <source>
        <dbReference type="ARBA" id="ARBA00022776"/>
    </source>
</evidence>
<dbReference type="SUPFAM" id="SSF50978">
    <property type="entry name" value="WD40 repeat-like"/>
    <property type="match status" value="1"/>
</dbReference>
<sequence>MAPPIELELFSESSLSNPVTARLIACNPTVNLLATASDANVLNLWRAHGELVAKHVDRTNQIEALRWKPDGQYLAAGWSDGVLRLFGFENAKAAHQIPITEKGQSKFAYIAWSRNLISRRGEDASLADSSWTEMLNEDVDSQDKENVLDLPMELTFIEVDTALPKLSPLPVSGGSGTDMLVFSTRTAIDFIFRPFKVENANSVDVTIVGTTDGRIQISIYDSFSIGGFQYQIPNTKESGATAELCCHSSHPEISTHALLFKPHVDKPEAVYLVPVDLTFIHSSPINLSLLASKTTTLQNILRYIKQTKTHMVGEWKSTRELPARFMAGIQEDLEKLPKCRTIVQALYHTAVTGHVYEPVREWLVDSLAERGHKRWDKAVTSGLENLRALIHENMIPALQRASIILSRLRGIARFEERSRDIGFTAAEITKLIDIVQSLYAVSYKMMRMVMKELVLFAKFSSWLRLEIDKLASSTLTDELLERQGNVDCPKVLKYIQDYLVTSPMSIFFNEVEKEDYTKDWEQVDDGASLREMLEKQVKRYQAGQPYMKALPQLEFLVEYLTSRSGMVLKAIAEMHRRRVRFAPTTMLGMEGGITKYDVRLCRQRKPNGVDGVVYTALASDKSQTDVRVFRTQLDIMNGLSRAVSTGVAGLSMSAGRVVDFKFLDQQSLLLLWANPDSTLLLLNIPFESLPYEEHVAGKEPQGLRFEADNLGDLLSTAKVPCAAGFVPMHMEVIERSSQRGDIPARVCLLSKDRVTYKVYALPRNWGPTMDVVLQDDVMMDE</sequence>
<keyword evidence="9" id="KW-1185">Reference proteome</keyword>
<dbReference type="EMBL" id="JANBVN010000036">
    <property type="protein sequence ID" value="KAJ9158395.1"/>
    <property type="molecule type" value="Genomic_DNA"/>
</dbReference>
<comment type="caution">
    <text evidence="8">The sequence shown here is derived from an EMBL/GenBank/DDBJ whole genome shotgun (WGS) entry which is preliminary data.</text>
</comment>
<dbReference type="InterPro" id="IPR024789">
    <property type="entry name" value="APC4"/>
</dbReference>
<proteinExistence type="predicted"/>
<evidence type="ECO:0000259" key="7">
    <source>
        <dbReference type="Pfam" id="PF12896"/>
    </source>
</evidence>
<evidence type="ECO:0000259" key="6">
    <source>
        <dbReference type="Pfam" id="PF12894"/>
    </source>
</evidence>
<feature type="domain" description="Anaphase-promoting complex subunit 4 long" evidence="7">
    <location>
        <begin position="271"/>
        <end position="472"/>
    </location>
</feature>
<evidence type="ECO:0000256" key="2">
    <source>
        <dbReference type="ARBA" id="ARBA00022618"/>
    </source>
</evidence>
<gene>
    <name evidence="8" type="ORF">NKR19_g3286</name>
</gene>
<accession>A0AA38W1I3</accession>
<keyword evidence="2" id="KW-0132">Cell division</keyword>
<evidence type="ECO:0000313" key="8">
    <source>
        <dbReference type="EMBL" id="KAJ9158395.1"/>
    </source>
</evidence>
<dbReference type="InterPro" id="IPR036322">
    <property type="entry name" value="WD40_repeat_dom_sf"/>
</dbReference>
<dbReference type="PANTHER" id="PTHR13260">
    <property type="entry name" value="ANAPHASE PROMOTING COMPLEX SUBUNIT 4 APC4"/>
    <property type="match status" value="1"/>
</dbReference>